<evidence type="ECO:0000313" key="2">
    <source>
        <dbReference type="Proteomes" id="UP000183859"/>
    </source>
</evidence>
<dbReference type="STRING" id="1844006.PhaeoP97_02391"/>
<name>A0A1L3I6R7_9RHOB</name>
<dbReference type="Proteomes" id="UP000183859">
    <property type="component" value="Chromosome"/>
</dbReference>
<dbReference type="RefSeq" id="WP_237028932.1">
    <property type="nucleotide sequence ID" value="NZ_CP016364.1"/>
</dbReference>
<dbReference type="InterPro" id="IPR018666">
    <property type="entry name" value="DUF2125"/>
</dbReference>
<dbReference type="EMBL" id="CP016364">
    <property type="protein sequence ID" value="APG47785.1"/>
    <property type="molecule type" value="Genomic_DNA"/>
</dbReference>
<gene>
    <name evidence="1" type="ORF">PhaeoP97_02391</name>
</gene>
<dbReference type="AlphaFoldDB" id="A0A1L3I6R7"/>
<sequence length="333" mass="36588">MIRWTKLLLIVACLWSIYWGVAAWGLHRGVDSWFAEQQRQGWQAEHAGVNISGFPLRHTHRITAPVLADPGTGTAWRAGWLELSSPAIWPGHLTVHLPDTPQRVSYFDDTAVVQADGFEVDLQLAPGLALEVERLQLVAEAWSIQSETLTELGGQQLSLGMVQTDQPELYQITGKAIGVSPSALLRQRLAAADGLPERLETVAVDMTVRFDASWDRNAIELRRPQPRQITLQLAEARWGPMRIKATGTLNVDETGLPEGELALQVENWQDILRMAETTGALPSKARAGIERVLRVLAGLGGNHRDLDLTLTLSSGYIALGPLPLGPAPRIILR</sequence>
<organism evidence="1 2">
    <name type="scientific">Phaeobacter porticola</name>
    <dbReference type="NCBI Taxonomy" id="1844006"/>
    <lineage>
        <taxon>Bacteria</taxon>
        <taxon>Pseudomonadati</taxon>
        <taxon>Pseudomonadota</taxon>
        <taxon>Alphaproteobacteria</taxon>
        <taxon>Rhodobacterales</taxon>
        <taxon>Roseobacteraceae</taxon>
        <taxon>Phaeobacter</taxon>
    </lineage>
</organism>
<protein>
    <recommendedName>
        <fullName evidence="3">DUF2125 domain-containing protein</fullName>
    </recommendedName>
</protein>
<keyword evidence="2" id="KW-1185">Reference proteome</keyword>
<evidence type="ECO:0008006" key="3">
    <source>
        <dbReference type="Google" id="ProtNLM"/>
    </source>
</evidence>
<dbReference type="Pfam" id="PF09898">
    <property type="entry name" value="DUF2125"/>
    <property type="match status" value="1"/>
</dbReference>
<proteinExistence type="predicted"/>
<evidence type="ECO:0000313" key="1">
    <source>
        <dbReference type="EMBL" id="APG47785.1"/>
    </source>
</evidence>
<accession>A0A1L3I6R7</accession>
<dbReference type="KEGG" id="php:PhaeoP97_02391"/>
<reference evidence="2" key="1">
    <citation type="submission" date="2016-07" db="EMBL/GenBank/DDBJ databases">
        <title>Phaeobacter portensis sp. nov., a tropodithietic acid producing bacterium isolated from a German harbor.</title>
        <authorList>
            <person name="Freese H.M."/>
            <person name="Bunk B."/>
            <person name="Breider S."/>
            <person name="Brinkhoff T."/>
        </authorList>
    </citation>
    <scope>NUCLEOTIDE SEQUENCE [LARGE SCALE GENOMIC DNA]</scope>
    <source>
        <strain evidence="2">P97</strain>
    </source>
</reference>